<protein>
    <submittedName>
        <fullName evidence="2">Uncharacterized protein</fullName>
    </submittedName>
</protein>
<dbReference type="GO" id="GO:0005829">
    <property type="term" value="C:cytosol"/>
    <property type="evidence" value="ECO:0007669"/>
    <property type="project" value="TreeGrafter"/>
</dbReference>
<evidence type="ECO:0000313" key="2">
    <source>
        <dbReference type="EMBL" id="SUZ61005.1"/>
    </source>
</evidence>
<dbReference type="EMBL" id="UINC01000777">
    <property type="protein sequence ID" value="SUZ61005.1"/>
    <property type="molecule type" value="Genomic_DNA"/>
</dbReference>
<dbReference type="PANTHER" id="PTHR35176">
    <property type="entry name" value="HEME OXYGENASE HI_0854-RELATED"/>
    <property type="match status" value="1"/>
</dbReference>
<proteinExistence type="predicted"/>
<dbReference type="InterPro" id="IPR052019">
    <property type="entry name" value="F420H2_bilvrd_red/Heme_oxyg"/>
</dbReference>
<accession>A0A381P242</accession>
<gene>
    <name evidence="2" type="ORF">METZ01_LOCUS13859</name>
</gene>
<reference evidence="2" key="1">
    <citation type="submission" date="2018-05" db="EMBL/GenBank/DDBJ databases">
        <authorList>
            <person name="Lanie J.A."/>
            <person name="Ng W.-L."/>
            <person name="Kazmierczak K.M."/>
            <person name="Andrzejewski T.M."/>
            <person name="Davidsen T.M."/>
            <person name="Wayne K.J."/>
            <person name="Tettelin H."/>
            <person name="Glass J.I."/>
            <person name="Rusch D."/>
            <person name="Podicherti R."/>
            <person name="Tsui H.-C.T."/>
            <person name="Winkler M.E."/>
        </authorList>
    </citation>
    <scope>NUCLEOTIDE SEQUENCE</scope>
</reference>
<dbReference type="PANTHER" id="PTHR35176:SF6">
    <property type="entry name" value="HEME OXYGENASE HI_0854-RELATED"/>
    <property type="match status" value="1"/>
</dbReference>
<name>A0A381P242_9ZZZZ</name>
<dbReference type="GO" id="GO:0070967">
    <property type="term" value="F:coenzyme F420 binding"/>
    <property type="evidence" value="ECO:0007669"/>
    <property type="project" value="TreeGrafter"/>
</dbReference>
<dbReference type="Gene3D" id="2.30.110.10">
    <property type="entry name" value="Electron Transport, Fmn-binding Protein, Chain A"/>
    <property type="match status" value="1"/>
</dbReference>
<dbReference type="AlphaFoldDB" id="A0A381P242"/>
<dbReference type="InterPro" id="IPR012349">
    <property type="entry name" value="Split_barrel_FMN-bd"/>
</dbReference>
<organism evidence="2">
    <name type="scientific">marine metagenome</name>
    <dbReference type="NCBI Taxonomy" id="408172"/>
    <lineage>
        <taxon>unclassified sequences</taxon>
        <taxon>metagenomes</taxon>
        <taxon>ecological metagenomes</taxon>
    </lineage>
</organism>
<dbReference type="SUPFAM" id="SSF50475">
    <property type="entry name" value="FMN-binding split barrel"/>
    <property type="match status" value="1"/>
</dbReference>
<keyword evidence="1" id="KW-0560">Oxidoreductase</keyword>
<evidence type="ECO:0000256" key="1">
    <source>
        <dbReference type="ARBA" id="ARBA00023002"/>
    </source>
</evidence>
<dbReference type="GO" id="GO:0016627">
    <property type="term" value="F:oxidoreductase activity, acting on the CH-CH group of donors"/>
    <property type="evidence" value="ECO:0007669"/>
    <property type="project" value="TreeGrafter"/>
</dbReference>
<sequence length="140" mass="15852">MAEMNSDERDNFLNEVRVGILAIERDDKGPLCAPIWYRYSADVGFEILMAYDSAKSVLLRRHGAATVCVQDEQLPYRYVTAEGEAVVELMTGEERDHVLRDIATRYLGDELGNQYADAFPGHDEAKVTIKPRRWNSDVLG</sequence>